<feature type="signal peptide" evidence="4">
    <location>
        <begin position="1"/>
        <end position="22"/>
    </location>
</feature>
<dbReference type="KEGG" id="aas:Aasi_0962"/>
<dbReference type="Pfam" id="PF01734">
    <property type="entry name" value="Patatin"/>
    <property type="match status" value="1"/>
</dbReference>
<keyword evidence="7" id="KW-1185">Reference proteome</keyword>
<dbReference type="GO" id="GO:0047372">
    <property type="term" value="F:monoacylglycerol lipase activity"/>
    <property type="evidence" value="ECO:0007669"/>
    <property type="project" value="TreeGrafter"/>
</dbReference>
<dbReference type="HOGENOM" id="CLU_000288_144_9_10"/>
<evidence type="ECO:0000256" key="3">
    <source>
        <dbReference type="PROSITE-ProRule" id="PRU01161"/>
    </source>
</evidence>
<feature type="domain" description="PNPLA" evidence="5">
    <location>
        <begin position="41"/>
        <end position="239"/>
    </location>
</feature>
<reference evidence="6 7" key="1">
    <citation type="journal article" date="2010" name="J. Bacteriol.">
        <title>The genome of the amoeba symbiont 'Candidatus Amoebophilus asiaticus' reveals common mechanisms for host cell interaction among amoeba-associated bacteria.</title>
        <authorList>
            <person name="Schmitz-Esser S."/>
            <person name="Tischler P."/>
            <person name="Arnold R."/>
            <person name="Montanaro J."/>
            <person name="Wagner M."/>
            <person name="Rattei T."/>
            <person name="Horn M."/>
        </authorList>
    </citation>
    <scope>NUCLEOTIDE SEQUENCE [LARGE SCALE GENOMIC DNA]</scope>
    <source>
        <strain evidence="6 7">5a2</strain>
    </source>
</reference>
<dbReference type="PROSITE" id="PS51635">
    <property type="entry name" value="PNPLA"/>
    <property type="match status" value="1"/>
</dbReference>
<keyword evidence="3" id="KW-0378">Hydrolase</keyword>
<gene>
    <name evidence="6" type="ordered locus">Aasi_0962</name>
</gene>
<dbReference type="InterPro" id="IPR002641">
    <property type="entry name" value="PNPLA_dom"/>
</dbReference>
<name>B3ESW8_AMOA5</name>
<dbReference type="Proteomes" id="UP000001227">
    <property type="component" value="Chromosome"/>
</dbReference>
<keyword evidence="3" id="KW-0442">Lipid degradation</keyword>
<dbReference type="AlphaFoldDB" id="B3ESW8"/>
<dbReference type="eggNOG" id="COG3621">
    <property type="taxonomic scope" value="Bacteria"/>
</dbReference>
<accession>B3ESW8</accession>
<dbReference type="Gene3D" id="3.40.1090.10">
    <property type="entry name" value="Cytosolic phospholipase A2 catalytic domain"/>
    <property type="match status" value="1"/>
</dbReference>
<proteinExistence type="inferred from homology"/>
<evidence type="ECO:0000313" key="6">
    <source>
        <dbReference type="EMBL" id="ACE06320.1"/>
    </source>
</evidence>
<protein>
    <recommendedName>
        <fullName evidence="5">PNPLA domain-containing protein</fullName>
    </recommendedName>
</protein>
<evidence type="ECO:0000256" key="1">
    <source>
        <dbReference type="ARBA" id="ARBA00010240"/>
    </source>
</evidence>
<dbReference type="GO" id="GO:0016042">
    <property type="term" value="P:lipid catabolic process"/>
    <property type="evidence" value="ECO:0007669"/>
    <property type="project" value="UniProtKB-UniRule"/>
</dbReference>
<keyword evidence="4" id="KW-0732">Signal</keyword>
<comment type="similarity">
    <text evidence="1">Belongs to the patatin family.</text>
</comment>
<evidence type="ECO:0000256" key="2">
    <source>
        <dbReference type="ARBA" id="ARBA00023098"/>
    </source>
</evidence>
<evidence type="ECO:0000259" key="5">
    <source>
        <dbReference type="PROSITE" id="PS51635"/>
    </source>
</evidence>
<dbReference type="EMBL" id="CP001102">
    <property type="protein sequence ID" value="ACE06320.1"/>
    <property type="molecule type" value="Genomic_DNA"/>
</dbReference>
<feature type="short sequence motif" description="GXSXG" evidence="3">
    <location>
        <begin position="77"/>
        <end position="81"/>
    </location>
</feature>
<dbReference type="SUPFAM" id="SSF52151">
    <property type="entry name" value="FabD/lysophospholipase-like"/>
    <property type="match status" value="1"/>
</dbReference>
<feature type="chain" id="PRO_5005336634" description="PNPLA domain-containing protein" evidence="4">
    <location>
        <begin position="23"/>
        <end position="365"/>
    </location>
</feature>
<keyword evidence="2 3" id="KW-0443">Lipid metabolism</keyword>
<feature type="active site" description="Nucleophile" evidence="3">
    <location>
        <position position="79"/>
    </location>
</feature>
<dbReference type="GO" id="GO:0004620">
    <property type="term" value="F:phospholipase activity"/>
    <property type="evidence" value="ECO:0007669"/>
    <property type="project" value="TreeGrafter"/>
</dbReference>
<organism evidence="6 7">
    <name type="scientific">Amoebophilus asiaticus (strain 5a2)</name>
    <dbReference type="NCBI Taxonomy" id="452471"/>
    <lineage>
        <taxon>Bacteria</taxon>
        <taxon>Pseudomonadati</taxon>
        <taxon>Bacteroidota</taxon>
        <taxon>Cytophagia</taxon>
        <taxon>Cytophagales</taxon>
        <taxon>Amoebophilaceae</taxon>
        <taxon>Candidatus Amoebophilus</taxon>
    </lineage>
</organism>
<dbReference type="PANTHER" id="PTHR32176:SF92">
    <property type="entry name" value="XYLOSE ISOMERASE"/>
    <property type="match status" value="1"/>
</dbReference>
<sequence>MDYRKFKYILCWLLCISIKALAVTPQLPLSNPSSHEKFRILSIDGGGVRGVIPARILQAIEERTGKPISELFDLVIGTSTGGLVTLGLVVPDDDEQGKPKYKAAKLVEIYEQKSSEIFKYSKLRNIKTGMGLWGPKYDRKHLDDILKDFFGDAKLSQTVKPAVVISFSLDVGQPAMWSTHHVRDGKKHDCYLHDVAGVTSAAPTYFAPKVFKNLHEDHEDIVHEIDGGVWANNPGLTAIRVLSFMEEEDRPDNKDIIVVSIGTGTFTSDKEHLLQQAHKLNKAGIWGWMIKADPNLIEMMMAANSDWSDNMVSLLYPNSHRVQIEIPQNLISMDNPKNVEKLRQLAEKYIATDSFKELCNKLVQP</sequence>
<feature type="active site" description="Proton acceptor" evidence="3">
    <location>
        <position position="226"/>
    </location>
</feature>
<feature type="short sequence motif" description="GXGXXG" evidence="3">
    <location>
        <begin position="45"/>
        <end position="50"/>
    </location>
</feature>
<feature type="short sequence motif" description="DGA/G" evidence="3">
    <location>
        <begin position="226"/>
        <end position="228"/>
    </location>
</feature>
<evidence type="ECO:0000313" key="7">
    <source>
        <dbReference type="Proteomes" id="UP000001227"/>
    </source>
</evidence>
<dbReference type="InterPro" id="IPR016035">
    <property type="entry name" value="Acyl_Trfase/lysoPLipase"/>
</dbReference>
<dbReference type="PANTHER" id="PTHR32176">
    <property type="entry name" value="XYLOSE ISOMERASE"/>
    <property type="match status" value="1"/>
</dbReference>
<evidence type="ECO:0000256" key="4">
    <source>
        <dbReference type="SAM" id="SignalP"/>
    </source>
</evidence>
<dbReference type="RefSeq" id="WP_012473084.1">
    <property type="nucleotide sequence ID" value="NC_010830.1"/>
</dbReference>
<dbReference type="OrthoDB" id="9807112at2"/>